<dbReference type="STRING" id="1266660.A0A1G4J3W3"/>
<dbReference type="AlphaFoldDB" id="A0A1G4J3W3"/>
<dbReference type="GO" id="GO:1990758">
    <property type="term" value="P:mitotic sister chromatid biorientation"/>
    <property type="evidence" value="ECO:0007669"/>
    <property type="project" value="TreeGrafter"/>
</dbReference>
<feature type="compositionally biased region" description="Polar residues" evidence="2">
    <location>
        <begin position="44"/>
        <end position="76"/>
    </location>
</feature>
<protein>
    <submittedName>
        <fullName evidence="4">LADA_0D00914g1_1</fullName>
    </submittedName>
</protein>
<feature type="compositionally biased region" description="Polar residues" evidence="2">
    <location>
        <begin position="408"/>
        <end position="417"/>
    </location>
</feature>
<dbReference type="Pfam" id="PF08317">
    <property type="entry name" value="Spc7"/>
    <property type="match status" value="1"/>
</dbReference>
<feature type="region of interest" description="Disordered" evidence="2">
    <location>
        <begin position="395"/>
        <end position="417"/>
    </location>
</feature>
<feature type="domain" description="Spc7 kinetochore protein" evidence="3">
    <location>
        <begin position="408"/>
        <end position="723"/>
    </location>
</feature>
<organism evidence="4 5">
    <name type="scientific">Lachancea dasiensis</name>
    <dbReference type="NCBI Taxonomy" id="1072105"/>
    <lineage>
        <taxon>Eukaryota</taxon>
        <taxon>Fungi</taxon>
        <taxon>Dikarya</taxon>
        <taxon>Ascomycota</taxon>
        <taxon>Saccharomycotina</taxon>
        <taxon>Saccharomycetes</taxon>
        <taxon>Saccharomycetales</taxon>
        <taxon>Saccharomycetaceae</taxon>
        <taxon>Lachancea</taxon>
    </lineage>
</organism>
<feature type="region of interest" description="Disordered" evidence="2">
    <location>
        <begin position="221"/>
        <end position="340"/>
    </location>
</feature>
<evidence type="ECO:0000313" key="4">
    <source>
        <dbReference type="EMBL" id="SCU84294.1"/>
    </source>
</evidence>
<accession>A0A1G4J3W3</accession>
<dbReference type="InterPro" id="IPR013253">
    <property type="entry name" value="Spc7_domain"/>
</dbReference>
<proteinExistence type="predicted"/>
<feature type="region of interest" description="Disordered" evidence="2">
    <location>
        <begin position="107"/>
        <end position="128"/>
    </location>
</feature>
<evidence type="ECO:0000256" key="1">
    <source>
        <dbReference type="SAM" id="Coils"/>
    </source>
</evidence>
<dbReference type="PANTHER" id="PTHR28260:SF1">
    <property type="entry name" value="SPINDLE POLE BODY COMPONENT SPC105"/>
    <property type="match status" value="1"/>
</dbReference>
<evidence type="ECO:0000313" key="5">
    <source>
        <dbReference type="Proteomes" id="UP000190274"/>
    </source>
</evidence>
<feature type="coiled-coil region" evidence="1">
    <location>
        <begin position="637"/>
        <end position="671"/>
    </location>
</feature>
<dbReference type="EMBL" id="LT598454">
    <property type="protein sequence ID" value="SCU84294.1"/>
    <property type="molecule type" value="Genomic_DNA"/>
</dbReference>
<dbReference type="GO" id="GO:0000776">
    <property type="term" value="C:kinetochore"/>
    <property type="evidence" value="ECO:0007669"/>
    <property type="project" value="TreeGrafter"/>
</dbReference>
<dbReference type="Proteomes" id="UP000190274">
    <property type="component" value="Chromosome D"/>
</dbReference>
<name>A0A1G4J3W3_9SACH</name>
<evidence type="ECO:0000259" key="3">
    <source>
        <dbReference type="SMART" id="SM00787"/>
    </source>
</evidence>
<sequence>MADERRETERSAESAPSRESESRKFIAPGRSILKQRLSQEDDQSGNLTISSIPVNSQELQDPLGENNTTSRISTSKMHSKTDRRVSFAPDVTLHRVDFVLQQPQSFREPRRKWTPKRIPPSDNPVPEDTMEITRVVGGESGNDVSTMGHESTQPYKPVFDKEVSMEITQLFSKYSAKPAPALEGVDGQEDMDTTRPLSVEPNNIDVSSNKLEQEMELTEPHDVALKRGGSRLLGGKKGQSDDGDGSLSFEKFDHDLSDMETTEPVHVPYRKTTNSLREDSQRIESQEEPFIFGHPKHSQQDREITDIRSSQVVTSTQKQAERQSQLTAPTATGNDRLHSQTLFKRRKVQAKENEPHSSSSNSSVVEDEMELTMMEKLSPIAVHVDQEDNSKAAEAELANQRTHDTQSIDKGSSSQTSAENGITLRTFLDAVGISTLSNDVSKDISKLEFNHLPEGAHLSASGTYNTLYANMPILEIYAFCCKELLQRIAKSKQVFKAVEEQVAASPPPAIFHKYLSATPEDREAMKNQIELIRRYSQLQAAKVWYEWRSRHLKGIQNVLQENLMILRDELETLSARIDNITGINKRVNEIKLNLSREIHLYRESSKFKNVHSKIPDRLKIEKLRVDLAGEVENLNECTHLISRAKSLKKEIEELQSKANKTQKQISILSSEVKKKAHFAIREVPKLQSTFHQLQLISGVLLKGYTGTKLNVQLCGSYITLEFDVKRLAMIDESVVSFPKSIDSFSREIYERTVHSARHSSQDAGHFVRAILQSNETLQYLQDEYRRLQLVFPCHVMKSGGGLVIELTFFDFLTRNNVLLHLSLSEFISAAKGELNKTPKLQLKSLKVESYSLKDLMLRFRIKASAVLPWLKDAVLY</sequence>
<feature type="compositionally biased region" description="Polar residues" evidence="2">
    <location>
        <begin position="307"/>
        <end position="333"/>
    </location>
</feature>
<dbReference type="OrthoDB" id="5592879at2759"/>
<feature type="region of interest" description="Disordered" evidence="2">
    <location>
        <begin position="1"/>
        <end position="81"/>
    </location>
</feature>
<dbReference type="InterPro" id="IPR033338">
    <property type="entry name" value="Spc105/Spc7"/>
</dbReference>
<keyword evidence="5" id="KW-1185">Reference proteome</keyword>
<dbReference type="GO" id="GO:0007094">
    <property type="term" value="P:mitotic spindle assembly checkpoint signaling"/>
    <property type="evidence" value="ECO:0007669"/>
    <property type="project" value="TreeGrafter"/>
</dbReference>
<reference evidence="4 5" key="1">
    <citation type="submission" date="2016-03" db="EMBL/GenBank/DDBJ databases">
        <authorList>
            <person name="Devillers H."/>
        </authorList>
    </citation>
    <scope>NUCLEOTIDE SEQUENCE [LARGE SCALE GENOMIC DNA]</scope>
    <source>
        <strain evidence="4">CBS 10888</strain>
    </source>
</reference>
<feature type="compositionally biased region" description="Basic and acidic residues" evidence="2">
    <location>
        <begin position="276"/>
        <end position="285"/>
    </location>
</feature>
<feature type="compositionally biased region" description="Basic and acidic residues" evidence="2">
    <location>
        <begin position="1"/>
        <end position="24"/>
    </location>
</feature>
<keyword evidence="1" id="KW-0175">Coiled coil</keyword>
<dbReference type="GO" id="GO:0034501">
    <property type="term" value="P:protein localization to kinetochore"/>
    <property type="evidence" value="ECO:0007669"/>
    <property type="project" value="TreeGrafter"/>
</dbReference>
<dbReference type="SMART" id="SM00787">
    <property type="entry name" value="Spc7"/>
    <property type="match status" value="1"/>
</dbReference>
<dbReference type="PANTHER" id="PTHR28260">
    <property type="entry name" value="SPINDLE POLE BODY COMPONENT SPC105"/>
    <property type="match status" value="1"/>
</dbReference>
<feature type="region of interest" description="Disordered" evidence="2">
    <location>
        <begin position="181"/>
        <end position="203"/>
    </location>
</feature>
<gene>
    <name evidence="4" type="ORF">LADA_0D00914G</name>
</gene>
<evidence type="ECO:0000256" key="2">
    <source>
        <dbReference type="SAM" id="MobiDB-lite"/>
    </source>
</evidence>